<protein>
    <submittedName>
        <fullName evidence="4">Transcriptional regulator</fullName>
    </submittedName>
</protein>
<dbReference type="AlphaFoldDB" id="E4T4F0"/>
<feature type="domain" description="HTH merR-type" evidence="3">
    <location>
        <begin position="5"/>
        <end position="75"/>
    </location>
</feature>
<dbReference type="STRING" id="694427.Palpr_1448"/>
<accession>E4T4F0</accession>
<dbReference type="InterPro" id="IPR047057">
    <property type="entry name" value="MerR_fam"/>
</dbReference>
<dbReference type="GO" id="GO:0003700">
    <property type="term" value="F:DNA-binding transcription factor activity"/>
    <property type="evidence" value="ECO:0007669"/>
    <property type="project" value="InterPro"/>
</dbReference>
<evidence type="ECO:0000256" key="1">
    <source>
        <dbReference type="ARBA" id="ARBA00023125"/>
    </source>
</evidence>
<name>E4T4F0_PALPW</name>
<evidence type="ECO:0000313" key="4">
    <source>
        <dbReference type="EMBL" id="ADQ79594.1"/>
    </source>
</evidence>
<keyword evidence="1" id="KW-0238">DNA-binding</keyword>
<dbReference type="SUPFAM" id="SSF46955">
    <property type="entry name" value="Putative DNA-binding domain"/>
    <property type="match status" value="1"/>
</dbReference>
<dbReference type="CDD" id="cd04765">
    <property type="entry name" value="HTH_MlrA-like_sg2"/>
    <property type="match status" value="1"/>
</dbReference>
<gene>
    <name evidence="4" type="ordered locus">Palpr_1448</name>
</gene>
<dbReference type="eggNOG" id="COG0789">
    <property type="taxonomic scope" value="Bacteria"/>
</dbReference>
<dbReference type="PANTHER" id="PTHR30204">
    <property type="entry name" value="REDOX-CYCLING DRUG-SENSING TRANSCRIPTIONAL ACTIVATOR SOXR"/>
    <property type="match status" value="1"/>
</dbReference>
<keyword evidence="2" id="KW-0175">Coiled coil</keyword>
<dbReference type="Proteomes" id="UP000008718">
    <property type="component" value="Chromosome"/>
</dbReference>
<evidence type="ECO:0000313" key="5">
    <source>
        <dbReference type="Proteomes" id="UP000008718"/>
    </source>
</evidence>
<dbReference type="RefSeq" id="WP_013444963.1">
    <property type="nucleotide sequence ID" value="NC_014734.1"/>
</dbReference>
<dbReference type="PANTHER" id="PTHR30204:SF15">
    <property type="entry name" value="BLL5018 PROTEIN"/>
    <property type="match status" value="1"/>
</dbReference>
<dbReference type="GO" id="GO:0003677">
    <property type="term" value="F:DNA binding"/>
    <property type="evidence" value="ECO:0007669"/>
    <property type="project" value="UniProtKB-KW"/>
</dbReference>
<reference evidence="4 5" key="2">
    <citation type="journal article" date="2011" name="Stand. Genomic Sci.">
        <title>Complete genome sequence of Paludibacter propionicigenes type strain (WB4).</title>
        <authorList>
            <person name="Gronow S."/>
            <person name="Munk C."/>
            <person name="Lapidus A."/>
            <person name="Nolan M."/>
            <person name="Lucas S."/>
            <person name="Hammon N."/>
            <person name="Deshpande S."/>
            <person name="Cheng J.F."/>
            <person name="Tapia R."/>
            <person name="Han C."/>
            <person name="Goodwin L."/>
            <person name="Pitluck S."/>
            <person name="Liolios K."/>
            <person name="Ivanova N."/>
            <person name="Mavromatis K."/>
            <person name="Mikhailova N."/>
            <person name="Pati A."/>
            <person name="Chen A."/>
            <person name="Palaniappan K."/>
            <person name="Land M."/>
            <person name="Hauser L."/>
            <person name="Chang Y.J."/>
            <person name="Jeffries C.D."/>
            <person name="Brambilla E."/>
            <person name="Rohde M."/>
            <person name="Goker M."/>
            <person name="Detter J.C."/>
            <person name="Woyke T."/>
            <person name="Bristow J."/>
            <person name="Eisen J.A."/>
            <person name="Markowitz V."/>
            <person name="Hugenholtz P."/>
            <person name="Kyrpides N.C."/>
            <person name="Klenk H.P."/>
        </authorList>
    </citation>
    <scope>NUCLEOTIDE SEQUENCE [LARGE SCALE GENOMIC DNA]</scope>
    <source>
        <strain evidence="5">DSM 17365 / JCM 13257 / WB4</strain>
    </source>
</reference>
<dbReference type="Gene3D" id="1.10.1660.10">
    <property type="match status" value="1"/>
</dbReference>
<evidence type="ECO:0000256" key="2">
    <source>
        <dbReference type="SAM" id="Coils"/>
    </source>
</evidence>
<sequence length="104" mass="12265">MEKLFYSISEVAKMFGINQSNLRFWEKEFKQLNPKRNDKGTRFYTPDDIQTIKQIIYLTTEQKLTLDGARRKLSQKKDTIAKQQEVVERLKAIRKELIGISNAL</sequence>
<feature type="coiled-coil region" evidence="2">
    <location>
        <begin position="66"/>
        <end position="93"/>
    </location>
</feature>
<dbReference type="InterPro" id="IPR000551">
    <property type="entry name" value="MerR-type_HTH_dom"/>
</dbReference>
<dbReference type="Pfam" id="PF13411">
    <property type="entry name" value="MerR_1"/>
    <property type="match status" value="1"/>
</dbReference>
<dbReference type="PROSITE" id="PS50937">
    <property type="entry name" value="HTH_MERR_2"/>
    <property type="match status" value="1"/>
</dbReference>
<dbReference type="InterPro" id="IPR009061">
    <property type="entry name" value="DNA-bd_dom_put_sf"/>
</dbReference>
<proteinExistence type="predicted"/>
<dbReference type="SMART" id="SM00422">
    <property type="entry name" value="HTH_MERR"/>
    <property type="match status" value="1"/>
</dbReference>
<dbReference type="EMBL" id="CP002345">
    <property type="protein sequence ID" value="ADQ79594.1"/>
    <property type="molecule type" value="Genomic_DNA"/>
</dbReference>
<organism evidence="4 5">
    <name type="scientific">Paludibacter propionicigenes (strain DSM 17365 / JCM 13257 / WB4)</name>
    <dbReference type="NCBI Taxonomy" id="694427"/>
    <lineage>
        <taxon>Bacteria</taxon>
        <taxon>Pseudomonadati</taxon>
        <taxon>Bacteroidota</taxon>
        <taxon>Bacteroidia</taxon>
        <taxon>Bacteroidales</taxon>
        <taxon>Paludibacteraceae</taxon>
        <taxon>Paludibacter</taxon>
    </lineage>
</organism>
<evidence type="ECO:0000259" key="3">
    <source>
        <dbReference type="PROSITE" id="PS50937"/>
    </source>
</evidence>
<dbReference type="OrthoDB" id="9810140at2"/>
<reference key="1">
    <citation type="submission" date="2010-11" db="EMBL/GenBank/DDBJ databases">
        <title>The complete genome of Paludibacter propionicigenes DSM 17365.</title>
        <authorList>
            <consortium name="US DOE Joint Genome Institute (JGI-PGF)"/>
            <person name="Lucas S."/>
            <person name="Copeland A."/>
            <person name="Lapidus A."/>
            <person name="Bruce D."/>
            <person name="Goodwin L."/>
            <person name="Pitluck S."/>
            <person name="Kyrpides N."/>
            <person name="Mavromatis K."/>
            <person name="Ivanova N."/>
            <person name="Munk A.C."/>
            <person name="Brettin T."/>
            <person name="Detter J.C."/>
            <person name="Han C."/>
            <person name="Tapia R."/>
            <person name="Land M."/>
            <person name="Hauser L."/>
            <person name="Markowitz V."/>
            <person name="Cheng J.-F."/>
            <person name="Hugenholtz P."/>
            <person name="Woyke T."/>
            <person name="Wu D."/>
            <person name="Gronow S."/>
            <person name="Wellnitz S."/>
            <person name="Brambilla E."/>
            <person name="Klenk H.-P."/>
            <person name="Eisen J.A."/>
        </authorList>
    </citation>
    <scope>NUCLEOTIDE SEQUENCE</scope>
    <source>
        <strain>WB4</strain>
    </source>
</reference>
<dbReference type="HOGENOM" id="CLU_045945_5_0_10"/>
<keyword evidence="5" id="KW-1185">Reference proteome</keyword>
<dbReference type="KEGG" id="ppn:Palpr_1448"/>